<feature type="site" description="Important for substrate specificity" evidence="4">
    <location>
        <position position="75"/>
    </location>
</feature>
<keyword evidence="2 4" id="KW-0378">Hydrolase</keyword>
<dbReference type="Pfam" id="PF02545">
    <property type="entry name" value="Maf"/>
    <property type="match status" value="1"/>
</dbReference>
<feature type="active site" description="Proton acceptor" evidence="4">
    <location>
        <position position="74"/>
    </location>
</feature>
<feature type="site" description="Important for substrate specificity" evidence="4">
    <location>
        <position position="157"/>
    </location>
</feature>
<keyword evidence="6" id="KW-1185">Reference proteome</keyword>
<accession>A0AAX1N1J6</accession>
<keyword evidence="3 4" id="KW-0546">Nucleotide metabolism</keyword>
<dbReference type="HAMAP" id="MF_00528">
    <property type="entry name" value="Maf"/>
    <property type="match status" value="1"/>
</dbReference>
<comment type="catalytic activity">
    <reaction evidence="4">
        <text>UTP + H2O = UMP + diphosphate + H(+)</text>
        <dbReference type="Rhea" id="RHEA:29395"/>
        <dbReference type="ChEBI" id="CHEBI:15377"/>
        <dbReference type="ChEBI" id="CHEBI:15378"/>
        <dbReference type="ChEBI" id="CHEBI:33019"/>
        <dbReference type="ChEBI" id="CHEBI:46398"/>
        <dbReference type="ChEBI" id="CHEBI:57865"/>
        <dbReference type="EC" id="3.6.1.9"/>
    </reaction>
</comment>
<comment type="similarity">
    <text evidence="4">Belongs to the Maf family. YhdE subfamily.</text>
</comment>
<reference evidence="5 6" key="1">
    <citation type="submission" date="2021-05" db="EMBL/GenBank/DDBJ databases">
        <title>Comparative genomic studies on the polysaccharide-degrading batcterial strains of the Flammeovirga genus.</title>
        <authorList>
            <person name="Zewei F."/>
            <person name="Zheng Z."/>
            <person name="Yu L."/>
            <person name="Ruyue G."/>
            <person name="Yanhong M."/>
            <person name="Yuanyuan C."/>
            <person name="Jingyan G."/>
            <person name="Wenjun H."/>
        </authorList>
    </citation>
    <scope>NUCLEOTIDE SEQUENCE [LARGE SCALE GENOMIC DNA]</scope>
    <source>
        <strain evidence="5 6">NBRC:100898</strain>
    </source>
</reference>
<gene>
    <name evidence="5" type="primary">maf</name>
    <name evidence="5" type="ORF">KMW28_11365</name>
</gene>
<evidence type="ECO:0000313" key="6">
    <source>
        <dbReference type="Proteomes" id="UP000678679"/>
    </source>
</evidence>
<dbReference type="Proteomes" id="UP000678679">
    <property type="component" value="Chromosome 1"/>
</dbReference>
<evidence type="ECO:0000256" key="1">
    <source>
        <dbReference type="ARBA" id="ARBA00001968"/>
    </source>
</evidence>
<proteinExistence type="inferred from homology"/>
<dbReference type="EC" id="3.6.1.9" evidence="4"/>
<feature type="site" description="Important for substrate specificity" evidence="4">
    <location>
        <position position="17"/>
    </location>
</feature>
<keyword evidence="4" id="KW-0963">Cytoplasm</keyword>
<dbReference type="GO" id="GO:0047429">
    <property type="term" value="F:nucleoside triphosphate diphosphatase activity"/>
    <property type="evidence" value="ECO:0007669"/>
    <property type="project" value="UniProtKB-EC"/>
</dbReference>
<dbReference type="PIRSF" id="PIRSF006305">
    <property type="entry name" value="Maf"/>
    <property type="match status" value="1"/>
</dbReference>
<dbReference type="PANTHER" id="PTHR43213:SF5">
    <property type="entry name" value="BIFUNCTIONAL DTTP_UTP PYROPHOSPHATASE_METHYLTRANSFERASE PROTEIN-RELATED"/>
    <property type="match status" value="1"/>
</dbReference>
<dbReference type="NCBIfam" id="TIGR00172">
    <property type="entry name" value="maf"/>
    <property type="match status" value="1"/>
</dbReference>
<evidence type="ECO:0000256" key="2">
    <source>
        <dbReference type="ARBA" id="ARBA00022801"/>
    </source>
</evidence>
<dbReference type="GO" id="GO:0005737">
    <property type="term" value="C:cytoplasm"/>
    <property type="evidence" value="ECO:0007669"/>
    <property type="project" value="UniProtKB-SubCell"/>
</dbReference>
<dbReference type="GO" id="GO:0009117">
    <property type="term" value="P:nucleotide metabolic process"/>
    <property type="evidence" value="ECO:0007669"/>
    <property type="project" value="UniProtKB-KW"/>
</dbReference>
<evidence type="ECO:0000256" key="4">
    <source>
        <dbReference type="HAMAP-Rule" id="MF_00528"/>
    </source>
</evidence>
<dbReference type="CDD" id="cd00555">
    <property type="entry name" value="Maf"/>
    <property type="match status" value="1"/>
</dbReference>
<dbReference type="AlphaFoldDB" id="A0AAX1N1J6"/>
<dbReference type="InterPro" id="IPR029001">
    <property type="entry name" value="ITPase-like_fam"/>
</dbReference>
<comment type="caution">
    <text evidence="4">Lacks conserved residue(s) required for the propagation of feature annotation.</text>
</comment>
<protein>
    <recommendedName>
        <fullName evidence="4">dTTP/UTP pyrophosphatase</fullName>
        <shortName evidence="4">dTTPase/UTPase</shortName>
        <ecNumber evidence="4">3.6.1.9</ecNumber>
    </recommendedName>
    <alternativeName>
        <fullName evidence="4">Nucleoside triphosphate pyrophosphatase</fullName>
    </alternativeName>
    <alternativeName>
        <fullName evidence="4">Nucleotide pyrophosphatase</fullName>
        <shortName evidence="4">Nucleotide PPase</shortName>
    </alternativeName>
</protein>
<evidence type="ECO:0000313" key="5">
    <source>
        <dbReference type="EMBL" id="QWG00251.1"/>
    </source>
</evidence>
<dbReference type="PANTHER" id="PTHR43213">
    <property type="entry name" value="BIFUNCTIONAL DTTP/UTP PYROPHOSPHATASE/METHYLTRANSFERASE PROTEIN-RELATED"/>
    <property type="match status" value="1"/>
</dbReference>
<dbReference type="EMBL" id="CP076132">
    <property type="protein sequence ID" value="QWG00251.1"/>
    <property type="molecule type" value="Genomic_DNA"/>
</dbReference>
<dbReference type="RefSeq" id="WP_169663317.1">
    <property type="nucleotide sequence ID" value="NZ_CP076132.1"/>
</dbReference>
<sequence>MIDLSKYKIILASNSPRRAELLAGLDIKFNKEVREVDETFPDNLESHLVAEHIAHLKAKAFDDLDDDIIVIFSDTVVVVDGKVLGKPKDQLEAKEMLESLSDGKHQVYSAVVIKKGNKTYSFTDKADVYFNAISEEEIDYYVESRKPFDKAGAYGIQEWIGMAFIQKINGSYFTVMGLPTAQLYSELKKIITL</sequence>
<comment type="function">
    <text evidence="4">Nucleoside triphosphate pyrophosphatase that hydrolyzes dTTP and UTP. May have a dual role in cell division arrest and in preventing the incorporation of modified nucleotides into cellular nucleic acids.</text>
</comment>
<dbReference type="Gene3D" id="3.90.950.10">
    <property type="match status" value="1"/>
</dbReference>
<comment type="cofactor">
    <cofactor evidence="1 4">
        <name>a divalent metal cation</name>
        <dbReference type="ChEBI" id="CHEBI:60240"/>
    </cofactor>
</comment>
<organism evidence="5 6">
    <name type="scientific">Flammeovirga yaeyamensis</name>
    <dbReference type="NCBI Taxonomy" id="367791"/>
    <lineage>
        <taxon>Bacteria</taxon>
        <taxon>Pseudomonadati</taxon>
        <taxon>Bacteroidota</taxon>
        <taxon>Cytophagia</taxon>
        <taxon>Cytophagales</taxon>
        <taxon>Flammeovirgaceae</taxon>
        <taxon>Flammeovirga</taxon>
    </lineage>
</organism>
<dbReference type="SUPFAM" id="SSF52972">
    <property type="entry name" value="ITPase-like"/>
    <property type="match status" value="1"/>
</dbReference>
<comment type="catalytic activity">
    <reaction evidence="4">
        <text>dTTP + H2O = dTMP + diphosphate + H(+)</text>
        <dbReference type="Rhea" id="RHEA:28534"/>
        <dbReference type="ChEBI" id="CHEBI:15377"/>
        <dbReference type="ChEBI" id="CHEBI:15378"/>
        <dbReference type="ChEBI" id="CHEBI:33019"/>
        <dbReference type="ChEBI" id="CHEBI:37568"/>
        <dbReference type="ChEBI" id="CHEBI:63528"/>
        <dbReference type="EC" id="3.6.1.9"/>
    </reaction>
</comment>
<evidence type="ECO:0000256" key="3">
    <source>
        <dbReference type="ARBA" id="ARBA00023080"/>
    </source>
</evidence>
<dbReference type="KEGG" id="fya:KMW28_11365"/>
<dbReference type="InterPro" id="IPR003697">
    <property type="entry name" value="Maf-like"/>
</dbReference>
<name>A0AAX1N1J6_9BACT</name>
<comment type="subcellular location">
    <subcellularLocation>
        <location evidence="4">Cytoplasm</location>
    </subcellularLocation>
</comment>